<dbReference type="PANTHER" id="PTHR30469:SF12">
    <property type="entry name" value="MULTIDRUG RESISTANCE PROTEIN MDTA"/>
    <property type="match status" value="1"/>
</dbReference>
<dbReference type="PANTHER" id="PTHR30469">
    <property type="entry name" value="MULTIDRUG RESISTANCE PROTEIN MDTA"/>
    <property type="match status" value="1"/>
</dbReference>
<dbReference type="Gene3D" id="1.10.287.470">
    <property type="entry name" value="Helix hairpin bin"/>
    <property type="match status" value="1"/>
</dbReference>
<feature type="compositionally biased region" description="Basic and acidic residues" evidence="3">
    <location>
        <begin position="1"/>
        <end position="27"/>
    </location>
</feature>
<dbReference type="InterPro" id="IPR006143">
    <property type="entry name" value="RND_pump_MFP"/>
</dbReference>
<proteinExistence type="inferred from homology"/>
<dbReference type="Pfam" id="PF25917">
    <property type="entry name" value="BSH_RND"/>
    <property type="match status" value="1"/>
</dbReference>
<dbReference type="NCBIfam" id="TIGR01730">
    <property type="entry name" value="RND_mfp"/>
    <property type="match status" value="1"/>
</dbReference>
<keyword evidence="4" id="KW-1133">Transmembrane helix</keyword>
<keyword evidence="4" id="KW-0472">Membrane</keyword>
<dbReference type="RefSeq" id="WP_160586866.1">
    <property type="nucleotide sequence ID" value="NZ_BMHN01000001.1"/>
</dbReference>
<dbReference type="Gene3D" id="2.40.30.170">
    <property type="match status" value="1"/>
</dbReference>
<reference evidence="6 7" key="1">
    <citation type="journal article" date="2016" name="Int. J. Syst. Evol. Microbiol.">
        <title>Pyruvatibacter mobilis gen. nov., sp. nov., a marine bacterium from the culture broth of Picochlorum sp. 122.</title>
        <authorList>
            <person name="Wang G."/>
            <person name="Tang M."/>
            <person name="Wu H."/>
            <person name="Dai S."/>
            <person name="Li T."/>
            <person name="Chen C."/>
            <person name="He H."/>
            <person name="Fan J."/>
            <person name="Xiang W."/>
            <person name="Li X."/>
        </authorList>
    </citation>
    <scope>NUCLEOTIDE SEQUENCE [LARGE SCALE GENOMIC DNA]</scope>
    <source>
        <strain evidence="6 7">GYP-11</strain>
    </source>
</reference>
<comment type="similarity">
    <text evidence="1">Belongs to the membrane fusion protein (MFP) (TC 8.A.1) family.</text>
</comment>
<dbReference type="Proteomes" id="UP000470384">
    <property type="component" value="Unassembled WGS sequence"/>
</dbReference>
<feature type="transmembrane region" description="Helical" evidence="4">
    <location>
        <begin position="46"/>
        <end position="64"/>
    </location>
</feature>
<feature type="region of interest" description="Disordered" evidence="3">
    <location>
        <begin position="1"/>
        <end position="34"/>
    </location>
</feature>
<accession>A0A845Q9B5</accession>
<sequence length="455" mass="49772">MSLGRYEDDDRSPRGDARAVERRRPGYPDEALTPEDAPRRPWWRRFMPLLILAGAIGIFMVLRATQPTLTPEPPEERSWTVRAAAVTFTDIQPQLQVFGEVVAGRKVELRALVAGEILETGENFREGGIVSTGDTLVLIDPFDYEAARDDAVASLSEGKARLAEIKARAALEDEALANARQQLTIRQRDLNRAVRLSKSGNISQATVDDRRLAVAQQQAQVDQRESNVAQELSRVEQQEAVIQRLEVALRRAERDLGNTRIVAPFTGFVGSVAAEQGKRVGLNDRLADLTDADRLEARFTLTDAQYGRIIAAEGRVTGRPATVLWRVGGRTLEYTATIERVGAEISAASGGVEAFARLETKGTETPLRPGAFVEVRLPDTRYTQVALLPETALFDGDTIYAIVDGRLEPRKVEVATRTPEGILVSGNLAEGDQVLVTRFNEAGPGVRVDIQSGGA</sequence>
<name>A0A845Q9B5_9HYPH</name>
<evidence type="ECO:0000256" key="2">
    <source>
        <dbReference type="SAM" id="Coils"/>
    </source>
</evidence>
<gene>
    <name evidence="6" type="ORF">GTQ45_03490</name>
</gene>
<keyword evidence="7" id="KW-1185">Reference proteome</keyword>
<evidence type="ECO:0000256" key="3">
    <source>
        <dbReference type="SAM" id="MobiDB-lite"/>
    </source>
</evidence>
<dbReference type="EMBL" id="WXYQ01000003">
    <property type="protein sequence ID" value="NBG94790.1"/>
    <property type="molecule type" value="Genomic_DNA"/>
</dbReference>
<dbReference type="Gene3D" id="2.40.420.20">
    <property type="match status" value="1"/>
</dbReference>
<organism evidence="6 7">
    <name type="scientific">Pyruvatibacter mobilis</name>
    <dbReference type="NCBI Taxonomy" id="1712261"/>
    <lineage>
        <taxon>Bacteria</taxon>
        <taxon>Pseudomonadati</taxon>
        <taxon>Pseudomonadota</taxon>
        <taxon>Alphaproteobacteria</taxon>
        <taxon>Hyphomicrobiales</taxon>
        <taxon>Parvibaculaceae</taxon>
        <taxon>Pyruvatibacter</taxon>
    </lineage>
</organism>
<feature type="coiled-coil region" evidence="2">
    <location>
        <begin position="228"/>
        <end position="262"/>
    </location>
</feature>
<evidence type="ECO:0000256" key="1">
    <source>
        <dbReference type="ARBA" id="ARBA00009477"/>
    </source>
</evidence>
<dbReference type="GO" id="GO:1990281">
    <property type="term" value="C:efflux pump complex"/>
    <property type="evidence" value="ECO:0007669"/>
    <property type="project" value="TreeGrafter"/>
</dbReference>
<evidence type="ECO:0000256" key="4">
    <source>
        <dbReference type="SAM" id="Phobius"/>
    </source>
</evidence>
<comment type="caution">
    <text evidence="6">The sequence shown here is derived from an EMBL/GenBank/DDBJ whole genome shotgun (WGS) entry which is preliminary data.</text>
</comment>
<feature type="domain" description="Multidrug resistance protein MdtA-like barrel-sandwich hybrid" evidence="5">
    <location>
        <begin position="105"/>
        <end position="283"/>
    </location>
</feature>
<protein>
    <submittedName>
        <fullName evidence="6">Efflux RND transporter periplasmic adaptor subunit</fullName>
    </submittedName>
</protein>
<dbReference type="GeneID" id="300655659"/>
<dbReference type="AlphaFoldDB" id="A0A845Q9B5"/>
<dbReference type="InterPro" id="IPR058625">
    <property type="entry name" value="MdtA-like_BSH"/>
</dbReference>
<evidence type="ECO:0000313" key="6">
    <source>
        <dbReference type="EMBL" id="NBG94790.1"/>
    </source>
</evidence>
<evidence type="ECO:0000313" key="7">
    <source>
        <dbReference type="Proteomes" id="UP000470384"/>
    </source>
</evidence>
<keyword evidence="4" id="KW-0812">Transmembrane</keyword>
<keyword evidence="2" id="KW-0175">Coiled coil</keyword>
<dbReference type="SUPFAM" id="SSF111369">
    <property type="entry name" value="HlyD-like secretion proteins"/>
    <property type="match status" value="2"/>
</dbReference>
<evidence type="ECO:0000259" key="5">
    <source>
        <dbReference type="Pfam" id="PF25917"/>
    </source>
</evidence>
<dbReference type="Gene3D" id="2.40.50.100">
    <property type="match status" value="1"/>
</dbReference>
<dbReference type="GO" id="GO:0015562">
    <property type="term" value="F:efflux transmembrane transporter activity"/>
    <property type="evidence" value="ECO:0007669"/>
    <property type="project" value="TreeGrafter"/>
</dbReference>
<dbReference type="OrthoDB" id="9813967at2"/>